<protein>
    <submittedName>
        <fullName evidence="2">Unannotated protein</fullName>
    </submittedName>
</protein>
<evidence type="ECO:0000313" key="2">
    <source>
        <dbReference type="EMBL" id="CAB4853570.1"/>
    </source>
</evidence>
<feature type="region of interest" description="Disordered" evidence="1">
    <location>
        <begin position="263"/>
        <end position="290"/>
    </location>
</feature>
<sequence length="383" mass="41678">MVVPTGEPKVDGGVRASLPTVLEVVDLRPTATATTRHRATAVAGQNQPTKPTADDAGTGGDAGHLTIARMQDALRVRVARQALRGCRRHRQRGAHRVADAVDLTHSLAHVELYQEPRRATEPLAVLGGHGDLRHRHRCIGESRLAREDVPVDVGRGRCGEGLHRREERHAGLSGHRHGDGDRAVVVESMRQPAPRPCRTVVGCVVVGTVGFRSGPPVRRDDAFDMVRGAGQRHVDQAVLGLGHDHTSDRPHLRVRQMAEAHRRRDERELSEGLSDPHFVASGTRIQPDLPHQPMDTRVAAPQLPPEPPVELGQLQQPGVLGGRQVGGALTQLGLEPFERHVGEVGDFIDGVGCSSHEPHSDEGVLQRNWVRRRSAHALIGECR</sequence>
<organism evidence="2">
    <name type="scientific">freshwater metagenome</name>
    <dbReference type="NCBI Taxonomy" id="449393"/>
    <lineage>
        <taxon>unclassified sequences</taxon>
        <taxon>metagenomes</taxon>
        <taxon>ecological metagenomes</taxon>
    </lineage>
</organism>
<evidence type="ECO:0000256" key="1">
    <source>
        <dbReference type="SAM" id="MobiDB-lite"/>
    </source>
</evidence>
<proteinExistence type="predicted"/>
<dbReference type="AlphaFoldDB" id="A0A6J7C7E1"/>
<dbReference type="EMBL" id="CAFBIY010000283">
    <property type="protein sequence ID" value="CAB4853570.1"/>
    <property type="molecule type" value="Genomic_DNA"/>
</dbReference>
<reference evidence="2" key="1">
    <citation type="submission" date="2020-05" db="EMBL/GenBank/DDBJ databases">
        <authorList>
            <person name="Chiriac C."/>
            <person name="Salcher M."/>
            <person name="Ghai R."/>
            <person name="Kavagutti S V."/>
        </authorList>
    </citation>
    <scope>NUCLEOTIDE SEQUENCE</scope>
</reference>
<gene>
    <name evidence="2" type="ORF">UFOPK3267_03102</name>
</gene>
<name>A0A6J7C7E1_9ZZZZ</name>
<feature type="region of interest" description="Disordered" evidence="1">
    <location>
        <begin position="32"/>
        <end position="61"/>
    </location>
</feature>
<accession>A0A6J7C7E1</accession>